<evidence type="ECO:0000259" key="3">
    <source>
        <dbReference type="Pfam" id="PF02771"/>
    </source>
</evidence>
<dbReference type="Gene3D" id="1.10.540.10">
    <property type="entry name" value="Acyl-CoA dehydrogenase/oxidase, N-terminal domain"/>
    <property type="match status" value="1"/>
</dbReference>
<dbReference type="PANTHER" id="PTHR43188:SF1">
    <property type="entry name" value="ACYL-COA DEHYDROGENASE"/>
    <property type="match status" value="1"/>
</dbReference>
<protein>
    <submittedName>
        <fullName evidence="4">Glutaryl-Coenzyme A dehydrogenase, related</fullName>
    </submittedName>
</protein>
<dbReference type="RefSeq" id="XP_013335709.1">
    <property type="nucleotide sequence ID" value="XM_013480255.1"/>
</dbReference>
<gene>
    <name evidence="4" type="ORF">EMWEY_00055380</name>
</gene>
<dbReference type="InterPro" id="IPR046373">
    <property type="entry name" value="Acyl-CoA_Oxase/DH_mid-dom_sf"/>
</dbReference>
<dbReference type="GO" id="GO:0050660">
    <property type="term" value="F:flavin adenine dinucleotide binding"/>
    <property type="evidence" value="ECO:0007669"/>
    <property type="project" value="InterPro"/>
</dbReference>
<keyword evidence="5" id="KW-1185">Reference proteome</keyword>
<dbReference type="GO" id="GO:0005777">
    <property type="term" value="C:peroxisome"/>
    <property type="evidence" value="ECO:0007669"/>
    <property type="project" value="TreeGrafter"/>
</dbReference>
<dbReference type="InterPro" id="IPR009100">
    <property type="entry name" value="AcylCoA_DH/oxidase_NM_dom_sf"/>
</dbReference>
<proteinExistence type="predicted"/>
<dbReference type="EMBL" id="HG720068">
    <property type="protein sequence ID" value="CDJ59061.1"/>
    <property type="molecule type" value="Genomic_DNA"/>
</dbReference>
<dbReference type="PROSITE" id="PS00072">
    <property type="entry name" value="ACYL_COA_DH_1"/>
    <property type="match status" value="1"/>
</dbReference>
<reference evidence="4" key="2">
    <citation type="submission" date="2013-10" db="EMBL/GenBank/DDBJ databases">
        <authorList>
            <person name="Aslett M."/>
        </authorList>
    </citation>
    <scope>NUCLEOTIDE SEQUENCE [LARGE SCALE GENOMIC DNA]</scope>
    <source>
        <strain evidence="4">Weybridge</strain>
    </source>
</reference>
<dbReference type="InterPro" id="IPR013786">
    <property type="entry name" value="AcylCoA_DH/ox_N"/>
</dbReference>
<dbReference type="SUPFAM" id="SSF56645">
    <property type="entry name" value="Acyl-CoA dehydrogenase NM domain-like"/>
    <property type="match status" value="1"/>
</dbReference>
<evidence type="ECO:0000259" key="2">
    <source>
        <dbReference type="Pfam" id="PF02770"/>
    </source>
</evidence>
<dbReference type="InterPro" id="IPR037069">
    <property type="entry name" value="AcylCoA_DH/ox_N_sf"/>
</dbReference>
<sequence length="203" mass="21858">MRDSKGAQQIVNAAGKPPSRPPHKLLDGISFLELSKDLSAEEENLRLHVRNVCETLVAPIAAQVWAGGSFDCRFVQACKAIGPAGLQIKEFGLSNVEALLVVMEIARIDASLATFALVHSGLAMRSIAMARWEKIGCFALTEAFNGSDAGGLTTRAKSVEGGFVLNGNKRWIGNATRCDLAVVWARDEDTRRVEGFLVVIVHA</sequence>
<dbReference type="AlphaFoldDB" id="U6M4Y2"/>
<organism evidence="4 5">
    <name type="scientific">Eimeria maxima</name>
    <name type="common">Coccidian parasite</name>
    <dbReference type="NCBI Taxonomy" id="5804"/>
    <lineage>
        <taxon>Eukaryota</taxon>
        <taxon>Sar</taxon>
        <taxon>Alveolata</taxon>
        <taxon>Apicomplexa</taxon>
        <taxon>Conoidasida</taxon>
        <taxon>Coccidia</taxon>
        <taxon>Eucoccidiorida</taxon>
        <taxon>Eimeriorina</taxon>
        <taxon>Eimeriidae</taxon>
        <taxon>Eimeria</taxon>
    </lineage>
</organism>
<evidence type="ECO:0000256" key="1">
    <source>
        <dbReference type="SAM" id="MobiDB-lite"/>
    </source>
</evidence>
<dbReference type="InterPro" id="IPR006091">
    <property type="entry name" value="Acyl-CoA_Oxase/DH_mid-dom"/>
</dbReference>
<feature type="region of interest" description="Disordered" evidence="1">
    <location>
        <begin position="1"/>
        <end position="21"/>
    </location>
</feature>
<dbReference type="Gene3D" id="2.40.110.10">
    <property type="entry name" value="Butyryl-CoA Dehydrogenase, subunit A, domain 2"/>
    <property type="match status" value="1"/>
</dbReference>
<name>U6M4Y2_EIMMA</name>
<dbReference type="GeneID" id="25339524"/>
<accession>U6M4Y2</accession>
<dbReference type="Pfam" id="PF02771">
    <property type="entry name" value="Acyl-CoA_dh_N"/>
    <property type="match status" value="1"/>
</dbReference>
<dbReference type="Pfam" id="PF02770">
    <property type="entry name" value="Acyl-CoA_dh_M"/>
    <property type="match status" value="1"/>
</dbReference>
<evidence type="ECO:0000313" key="5">
    <source>
        <dbReference type="Proteomes" id="UP000030763"/>
    </source>
</evidence>
<dbReference type="InterPro" id="IPR045008">
    <property type="entry name" value="ACX4-like"/>
</dbReference>
<dbReference type="VEuPathDB" id="ToxoDB:EMWEY_00055380"/>
<dbReference type="PANTHER" id="PTHR43188">
    <property type="entry name" value="ACYL-COENZYME A OXIDASE"/>
    <property type="match status" value="1"/>
</dbReference>
<evidence type="ECO:0000313" key="4">
    <source>
        <dbReference type="EMBL" id="CDJ59061.1"/>
    </source>
</evidence>
<feature type="domain" description="Acyl-CoA oxidase/dehydrogenase middle" evidence="2">
    <location>
        <begin position="137"/>
        <end position="201"/>
    </location>
</feature>
<reference evidence="4" key="1">
    <citation type="submission" date="2013-10" db="EMBL/GenBank/DDBJ databases">
        <title>Genomic analysis of the causative agents of coccidiosis in chickens.</title>
        <authorList>
            <person name="Reid A.J."/>
            <person name="Blake D."/>
            <person name="Billington K."/>
            <person name="Browne H."/>
            <person name="Dunn M."/>
            <person name="Hung S."/>
            <person name="Kawahara F."/>
            <person name="Miranda-Saavedra D."/>
            <person name="Mourier T."/>
            <person name="Nagra H."/>
            <person name="Otto T.D."/>
            <person name="Rawlings N."/>
            <person name="Sanchez A."/>
            <person name="Sanders M."/>
            <person name="Subramaniam C."/>
            <person name="Tay Y."/>
            <person name="Dear P."/>
            <person name="Doerig C."/>
            <person name="Gruber A."/>
            <person name="Parkinson J."/>
            <person name="Shirley M."/>
            <person name="Wan K.L."/>
            <person name="Berriman M."/>
            <person name="Tomley F."/>
            <person name="Pain A."/>
        </authorList>
    </citation>
    <scope>NUCLEOTIDE SEQUENCE [LARGE SCALE GENOMIC DNA]</scope>
    <source>
        <strain evidence="4">Weybridge</strain>
    </source>
</reference>
<dbReference type="Proteomes" id="UP000030763">
    <property type="component" value="Unassembled WGS sequence"/>
</dbReference>
<feature type="domain" description="Acyl-CoA dehydrogenase/oxidase N-terminal" evidence="3">
    <location>
        <begin position="40"/>
        <end position="128"/>
    </location>
</feature>
<feature type="compositionally biased region" description="Polar residues" evidence="1">
    <location>
        <begin position="1"/>
        <end position="11"/>
    </location>
</feature>
<dbReference type="InterPro" id="IPR006089">
    <property type="entry name" value="Acyl-CoA_DH_CS"/>
</dbReference>
<dbReference type="OMA" id="MEIARID"/>
<dbReference type="OrthoDB" id="435240at2759"/>
<dbReference type="GO" id="GO:0003995">
    <property type="term" value="F:acyl-CoA dehydrogenase activity"/>
    <property type="evidence" value="ECO:0007669"/>
    <property type="project" value="InterPro"/>
</dbReference>
<dbReference type="GO" id="GO:0006635">
    <property type="term" value="P:fatty acid beta-oxidation"/>
    <property type="evidence" value="ECO:0007669"/>
    <property type="project" value="InterPro"/>
</dbReference>